<dbReference type="InterPro" id="IPR041539">
    <property type="entry name" value="CxC5"/>
</dbReference>
<feature type="compositionally biased region" description="Acidic residues" evidence="1">
    <location>
        <begin position="623"/>
        <end position="636"/>
    </location>
</feature>
<feature type="region of interest" description="Disordered" evidence="1">
    <location>
        <begin position="615"/>
        <end position="636"/>
    </location>
</feature>
<dbReference type="EMBL" id="JACGCI010000302">
    <property type="protein sequence ID" value="KAF6741030.1"/>
    <property type="molecule type" value="Genomic_DNA"/>
</dbReference>
<dbReference type="AlphaFoldDB" id="A0A8H6H5U2"/>
<feature type="compositionally biased region" description="Polar residues" evidence="1">
    <location>
        <begin position="411"/>
        <end position="420"/>
    </location>
</feature>
<name>A0A8H6H5U2_9AGAR</name>
<comment type="caution">
    <text evidence="3">The sequence shown here is derived from an EMBL/GenBank/DDBJ whole genome shotgun (WGS) entry which is preliminary data.</text>
</comment>
<keyword evidence="4" id="KW-1185">Reference proteome</keyword>
<organism evidence="3 4">
    <name type="scientific">Ephemerocybe angulata</name>
    <dbReference type="NCBI Taxonomy" id="980116"/>
    <lineage>
        <taxon>Eukaryota</taxon>
        <taxon>Fungi</taxon>
        <taxon>Dikarya</taxon>
        <taxon>Basidiomycota</taxon>
        <taxon>Agaricomycotina</taxon>
        <taxon>Agaricomycetes</taxon>
        <taxon>Agaricomycetidae</taxon>
        <taxon>Agaricales</taxon>
        <taxon>Agaricineae</taxon>
        <taxon>Psathyrellaceae</taxon>
        <taxon>Ephemerocybe</taxon>
    </lineage>
</organism>
<proteinExistence type="predicted"/>
<dbReference type="OrthoDB" id="2527272at2759"/>
<dbReference type="Pfam" id="PF18718">
    <property type="entry name" value="CxC5"/>
    <property type="match status" value="1"/>
</dbReference>
<accession>A0A8H6H5U2</accession>
<feature type="domain" description="CxC5 like cysteine cluster associated with KDZ" evidence="2">
    <location>
        <begin position="138"/>
        <end position="263"/>
    </location>
</feature>
<evidence type="ECO:0000256" key="1">
    <source>
        <dbReference type="SAM" id="MobiDB-lite"/>
    </source>
</evidence>
<protein>
    <recommendedName>
        <fullName evidence="2">CxC5 like cysteine cluster associated with KDZ domain-containing protein</fullName>
    </recommendedName>
</protein>
<evidence type="ECO:0000259" key="2">
    <source>
        <dbReference type="Pfam" id="PF18718"/>
    </source>
</evidence>
<gene>
    <name evidence="3" type="ORF">DFP72DRAFT_835535</name>
</gene>
<reference evidence="3 4" key="1">
    <citation type="submission" date="2020-07" db="EMBL/GenBank/DDBJ databases">
        <title>Comparative genomics of pyrophilous fungi reveals a link between fire events and developmental genes.</title>
        <authorList>
            <consortium name="DOE Joint Genome Institute"/>
            <person name="Steindorff A.S."/>
            <person name="Carver A."/>
            <person name="Calhoun S."/>
            <person name="Stillman K."/>
            <person name="Liu H."/>
            <person name="Lipzen A."/>
            <person name="Pangilinan J."/>
            <person name="Labutti K."/>
            <person name="Bruns T.D."/>
            <person name="Grigoriev I.V."/>
        </authorList>
    </citation>
    <scope>NUCLEOTIDE SEQUENCE [LARGE SCALE GENOMIC DNA]</scope>
    <source>
        <strain evidence="3 4">CBS 144469</strain>
    </source>
</reference>
<evidence type="ECO:0000313" key="3">
    <source>
        <dbReference type="EMBL" id="KAF6741030.1"/>
    </source>
</evidence>
<sequence length="636" mass="70760">MAVPTEPIPDIPFSTFSKVVLQSFHKDISLATVLVILFSILENPSIFDHHARHKFKRMGKENRTHHNGWISSFSRALLDRCVGGGRAILGIDIEGSTEVASVTDAVDSLAALLKFQTYDTKGQRIRDLYPLQWESIDPVYLIVPSSPECETVGPCEHFGLHVTTRPRDVPRVTLLCGSDIHRHGYVVNGSCAHCKVTYSADRETYPDSGNPDVNLRCYLNTARFMKIGQSLWCDRVFANAVVMGVYAFHASPSAYTQFWNLSYASSSSTPLTPSTSLPFKLGRKQVWQAFVQESIRALAADQKSNLVLRDGLPIEEVTQGAFGILGNQGIIPPSRAHTCDECTHAYRDSTNTSEINISGSGSAEEVIEAVGRTVPTDLGTNRGSDRQEHSRAHLAGLRRALQKPGDPDATEWQNIRPTNTQRHDEPQGDSTPRTHYFGPNRFYCVETICAPCGTVIAWAAFAKSESPTKILGFLSRVFPDQKSRPSFICIDKACLVLRTAVSNGSWTEWQKTSRFIVDTYHYINHKASDDLCRTWCNPAPANGSQPNLVIVAQDASGQPYLKRAFNTQACEQLNSWLGGFESILKRMVMSNFQWFLHVMLFYHTKFVILKQETRQQREVSSDGGDDDSETGDDGSL</sequence>
<evidence type="ECO:0000313" key="4">
    <source>
        <dbReference type="Proteomes" id="UP000521943"/>
    </source>
</evidence>
<feature type="region of interest" description="Disordered" evidence="1">
    <location>
        <begin position="401"/>
        <end position="432"/>
    </location>
</feature>
<dbReference type="Proteomes" id="UP000521943">
    <property type="component" value="Unassembled WGS sequence"/>
</dbReference>